<evidence type="ECO:0000313" key="2">
    <source>
        <dbReference type="WBParaSite" id="nRc.2.0.1.t09110-RA"/>
    </source>
</evidence>
<accession>A0A915I5I4</accession>
<name>A0A915I5I4_ROMCU</name>
<evidence type="ECO:0000313" key="1">
    <source>
        <dbReference type="Proteomes" id="UP000887565"/>
    </source>
</evidence>
<dbReference type="AlphaFoldDB" id="A0A915I5I4"/>
<keyword evidence="1" id="KW-1185">Reference proteome</keyword>
<reference evidence="2" key="1">
    <citation type="submission" date="2022-11" db="UniProtKB">
        <authorList>
            <consortium name="WormBaseParasite"/>
        </authorList>
    </citation>
    <scope>IDENTIFICATION</scope>
</reference>
<dbReference type="Proteomes" id="UP000887565">
    <property type="component" value="Unplaced"/>
</dbReference>
<protein>
    <submittedName>
        <fullName evidence="2">Uncharacterized protein</fullName>
    </submittedName>
</protein>
<proteinExistence type="predicted"/>
<sequence>MNGRRLLVEKKLVQSEISIPEINLDYHGLKEEYDQTLLVQVSWKNKEQDWVEMWSDGAQNFKKWCVQMDDAL</sequence>
<organism evidence="1 2">
    <name type="scientific">Romanomermis culicivorax</name>
    <name type="common">Nematode worm</name>
    <dbReference type="NCBI Taxonomy" id="13658"/>
    <lineage>
        <taxon>Eukaryota</taxon>
        <taxon>Metazoa</taxon>
        <taxon>Ecdysozoa</taxon>
        <taxon>Nematoda</taxon>
        <taxon>Enoplea</taxon>
        <taxon>Dorylaimia</taxon>
        <taxon>Mermithida</taxon>
        <taxon>Mermithoidea</taxon>
        <taxon>Mermithidae</taxon>
        <taxon>Romanomermis</taxon>
    </lineage>
</organism>
<dbReference type="WBParaSite" id="nRc.2.0.1.t09110-RA">
    <property type="protein sequence ID" value="nRc.2.0.1.t09110-RA"/>
    <property type="gene ID" value="nRc.2.0.1.g09110"/>
</dbReference>